<dbReference type="Proteomes" id="UP000218231">
    <property type="component" value="Unassembled WGS sequence"/>
</dbReference>
<dbReference type="InterPro" id="IPR016047">
    <property type="entry name" value="M23ase_b-sheet_dom"/>
</dbReference>
<dbReference type="PROSITE" id="PS00028">
    <property type="entry name" value="ZINC_FINGER_C2H2_1"/>
    <property type="match status" value="1"/>
</dbReference>
<evidence type="ECO:0000256" key="5">
    <source>
        <dbReference type="ARBA" id="ARBA00024361"/>
    </source>
</evidence>
<dbReference type="PROSITE" id="PS50157">
    <property type="entry name" value="ZINC_FINGER_C2H2_2"/>
    <property type="match status" value="1"/>
</dbReference>
<evidence type="ECO:0000256" key="7">
    <source>
        <dbReference type="SAM" id="Coils"/>
    </source>
</evidence>
<proteinExistence type="inferred from homology"/>
<keyword evidence="2" id="KW-0732">Signal</keyword>
<dbReference type="InterPro" id="IPR008663">
    <property type="entry name" value="LECT2"/>
</dbReference>
<comment type="caution">
    <text evidence="9">The sequence shown here is derived from an EMBL/GenBank/DDBJ whole genome shotgun (WGS) entry which is preliminary data.</text>
</comment>
<accession>A0A2A2L978</accession>
<reference evidence="9 10" key="1">
    <citation type="journal article" date="2017" name="Curr. Biol.">
        <title>Genome architecture and evolution of a unichromosomal asexual nematode.</title>
        <authorList>
            <person name="Fradin H."/>
            <person name="Zegar C."/>
            <person name="Gutwein M."/>
            <person name="Lucas J."/>
            <person name="Kovtun M."/>
            <person name="Corcoran D."/>
            <person name="Baugh L.R."/>
            <person name="Kiontke K."/>
            <person name="Gunsalus K."/>
            <person name="Fitch D.H."/>
            <person name="Piano F."/>
        </authorList>
    </citation>
    <scope>NUCLEOTIDE SEQUENCE [LARGE SCALE GENOMIC DNA]</scope>
    <source>
        <strain evidence="9">PF1309</strain>
    </source>
</reference>
<keyword evidence="4" id="KW-1015">Disulfide bond</keyword>
<dbReference type="PROSITE" id="PS51808">
    <property type="entry name" value="CHCH"/>
    <property type="match status" value="1"/>
</dbReference>
<dbReference type="InterPro" id="IPR011055">
    <property type="entry name" value="Dup_hybrid_motif"/>
</dbReference>
<name>A0A2A2L978_9BILA</name>
<dbReference type="InterPro" id="IPR013087">
    <property type="entry name" value="Znf_C2H2_type"/>
</dbReference>
<dbReference type="PANTHER" id="PTHR11329">
    <property type="entry name" value="LEUKOCYTE CELL-DERIVED CHEMOTAXIN 2"/>
    <property type="match status" value="1"/>
</dbReference>
<dbReference type="Pfam" id="PF01551">
    <property type="entry name" value="Peptidase_M23"/>
    <property type="match status" value="1"/>
</dbReference>
<keyword evidence="3" id="KW-0862">Zinc</keyword>
<evidence type="ECO:0000259" key="8">
    <source>
        <dbReference type="PROSITE" id="PS50157"/>
    </source>
</evidence>
<evidence type="ECO:0000256" key="6">
    <source>
        <dbReference type="PROSITE-ProRule" id="PRU00042"/>
    </source>
</evidence>
<sequence>MVSLLKVFPKGDCKNEECRFADGPHVHCLALRCHFASNDELITANHIGVFHSSANSIPPNSVFVHIDSSCPLKSEKDENCEFSTKKSHYHCMTCKGAYLSITQISEHLSKCEKKEAKQSQTVCCRPFCKLKKKPHFHCKLCDQGFSSRAKLLGHSEKHANRRRLIQRLNVGNCLGCIKEICRGNPNNELRRCPDSDGSCGNYQTERSNGVIVEGVDIRCSADQAVLAPFEGDLYFWRPFGGRKENACADEGVIIEGRGQWQGYKAYISSVKLHEYGGRVKPGQEIGKALDRHCFEPEKQREVEEHIELKLTREGKAVDPTFHLQNCMCTGQICESNKNNRWLGDGFKADKRYNGVRGWDLECEKVKQRDGEQRAPTIYSPITGEVLGRSRIEYNPNGAYQGCDNEAMFIVGAEEWLGFEVRLYNAVTRPDIGYGRMRVVQGEPIGKRLDCENSPDSVFMEVRYEGKLVDISNVISARNCQLPDKNMGSSQSQPESTPDVVRIDRSEIPEEYKTVGVSSDVIKRVNAQVPGGGGVVQNSGEAEKLRRELAKEREEKVRLREEMARLSELQMRKSQGAQIAVLGDDAEERKRVFDETVERVEKQFFGYHRENVCEDNENEILSCLKSNPNRVLKCGKLTEAYEKCVDQFRQEVLQGN</sequence>
<dbReference type="Gene3D" id="2.70.70.10">
    <property type="entry name" value="Glucose Permease (Domain IIA)"/>
    <property type="match status" value="2"/>
</dbReference>
<feature type="coiled-coil region" evidence="7">
    <location>
        <begin position="534"/>
        <end position="568"/>
    </location>
</feature>
<protein>
    <recommendedName>
        <fullName evidence="8">C2H2-type domain-containing protein</fullName>
    </recommendedName>
</protein>
<comment type="similarity">
    <text evidence="5">Belongs to the LECT2/MIM-1 family.</text>
</comment>
<evidence type="ECO:0000256" key="4">
    <source>
        <dbReference type="ARBA" id="ARBA00023157"/>
    </source>
</evidence>
<dbReference type="STRING" id="2018661.A0A2A2L978"/>
<dbReference type="PANTHER" id="PTHR11329:SF0">
    <property type="entry name" value="LEUKOCYTE CELL-DERIVED CHEMOTAXIN-2"/>
    <property type="match status" value="1"/>
</dbReference>
<evidence type="ECO:0000256" key="3">
    <source>
        <dbReference type="ARBA" id="ARBA00022833"/>
    </source>
</evidence>
<keyword evidence="7" id="KW-0175">Coiled coil</keyword>
<dbReference type="OrthoDB" id="5911921at2759"/>
<keyword evidence="10" id="KW-1185">Reference proteome</keyword>
<dbReference type="EMBL" id="LIAE01007029">
    <property type="protein sequence ID" value="PAV82722.1"/>
    <property type="molecule type" value="Genomic_DNA"/>
</dbReference>
<evidence type="ECO:0000256" key="2">
    <source>
        <dbReference type="ARBA" id="ARBA00022729"/>
    </source>
</evidence>
<organism evidence="9 10">
    <name type="scientific">Diploscapter pachys</name>
    <dbReference type="NCBI Taxonomy" id="2018661"/>
    <lineage>
        <taxon>Eukaryota</taxon>
        <taxon>Metazoa</taxon>
        <taxon>Ecdysozoa</taxon>
        <taxon>Nematoda</taxon>
        <taxon>Chromadorea</taxon>
        <taxon>Rhabditida</taxon>
        <taxon>Rhabditina</taxon>
        <taxon>Rhabditomorpha</taxon>
        <taxon>Rhabditoidea</taxon>
        <taxon>Rhabditidae</taxon>
        <taxon>Diploscapter</taxon>
    </lineage>
</organism>
<keyword evidence="6" id="KW-0863">Zinc-finger</keyword>
<dbReference type="GO" id="GO:0008270">
    <property type="term" value="F:zinc ion binding"/>
    <property type="evidence" value="ECO:0007669"/>
    <property type="project" value="UniProtKB-KW"/>
</dbReference>
<evidence type="ECO:0000256" key="1">
    <source>
        <dbReference type="ARBA" id="ARBA00022723"/>
    </source>
</evidence>
<keyword evidence="1" id="KW-0479">Metal-binding</keyword>
<evidence type="ECO:0000313" key="10">
    <source>
        <dbReference type="Proteomes" id="UP000218231"/>
    </source>
</evidence>
<feature type="domain" description="C2H2-type" evidence="8">
    <location>
        <begin position="136"/>
        <end position="163"/>
    </location>
</feature>
<evidence type="ECO:0000313" key="9">
    <source>
        <dbReference type="EMBL" id="PAV82722.1"/>
    </source>
</evidence>
<gene>
    <name evidence="9" type="ORF">WR25_16143</name>
</gene>
<dbReference type="AlphaFoldDB" id="A0A2A2L978"/>